<organism evidence="1">
    <name type="scientific">Cacopsylla melanoneura</name>
    <dbReference type="NCBI Taxonomy" id="428564"/>
    <lineage>
        <taxon>Eukaryota</taxon>
        <taxon>Metazoa</taxon>
        <taxon>Ecdysozoa</taxon>
        <taxon>Arthropoda</taxon>
        <taxon>Hexapoda</taxon>
        <taxon>Insecta</taxon>
        <taxon>Pterygota</taxon>
        <taxon>Neoptera</taxon>
        <taxon>Paraneoptera</taxon>
        <taxon>Hemiptera</taxon>
        <taxon>Sternorrhyncha</taxon>
        <taxon>Psylloidea</taxon>
        <taxon>Psyllidae</taxon>
        <taxon>Psyllinae</taxon>
        <taxon>Cacopsylla</taxon>
    </lineage>
</organism>
<dbReference type="EMBL" id="HBUF01201712">
    <property type="protein sequence ID" value="CAG6662130.1"/>
    <property type="molecule type" value="Transcribed_RNA"/>
</dbReference>
<dbReference type="EMBL" id="HBUF01201714">
    <property type="protein sequence ID" value="CAG6662137.1"/>
    <property type="molecule type" value="Transcribed_RNA"/>
</dbReference>
<accession>A0A8D8S693</accession>
<reference evidence="1" key="1">
    <citation type="submission" date="2021-05" db="EMBL/GenBank/DDBJ databases">
        <authorList>
            <person name="Alioto T."/>
            <person name="Alioto T."/>
            <person name="Gomez Garrido J."/>
        </authorList>
    </citation>
    <scope>NUCLEOTIDE SEQUENCE</scope>
</reference>
<dbReference type="EMBL" id="HBUF01201713">
    <property type="protein sequence ID" value="CAG6662133.1"/>
    <property type="molecule type" value="Transcribed_RNA"/>
</dbReference>
<dbReference type="AlphaFoldDB" id="A0A8D8S693"/>
<sequence length="145" mass="16903">MHRLICLRHIRGVHIARLHWVQHGGVSVLPIHVLVGIYVSHSSIDVSHSSIHVSHSTIHVSHSSIHHPIIRLLHHHAVHPGLCHTGMYHPRLYHSSHHHVGMHCWHYTSCHILSHLVLLPQLERQLDQLSDFLWKRVHHLRQHLL</sequence>
<name>A0A8D8S693_9HEMI</name>
<protein>
    <submittedName>
        <fullName evidence="1">Uncharacterized protein</fullName>
    </submittedName>
</protein>
<dbReference type="EMBL" id="HBUF01201715">
    <property type="protein sequence ID" value="CAG6662140.1"/>
    <property type="molecule type" value="Transcribed_RNA"/>
</dbReference>
<evidence type="ECO:0000313" key="1">
    <source>
        <dbReference type="EMBL" id="CAG6662137.1"/>
    </source>
</evidence>
<proteinExistence type="predicted"/>